<dbReference type="AlphaFoldDB" id="A0A315Y2J1"/>
<dbReference type="EMBL" id="QGDI01000002">
    <property type="protein sequence ID" value="PWJ14641.1"/>
    <property type="molecule type" value="Genomic_DNA"/>
</dbReference>
<evidence type="ECO:0000313" key="2">
    <source>
        <dbReference type="Proteomes" id="UP000245720"/>
    </source>
</evidence>
<proteinExistence type="predicted"/>
<sequence length="87" mass="9895">MTGTDKIKEFIAQDTEKLAEIVEAHPFQIPVKVLAEWWHCSEDSVRNAITQHGYLGIAQRQPGKVNAGFVIPTGHFVRWWCCQFGVQ</sequence>
<gene>
    <name evidence="1" type="ORF">IE37_00626</name>
</gene>
<protein>
    <submittedName>
        <fullName evidence="1">Uncharacterized protein</fullName>
    </submittedName>
</protein>
<reference evidence="1 2" key="1">
    <citation type="submission" date="2018-05" db="EMBL/GenBank/DDBJ databases">
        <title>The Hungate 1000. A catalogue of reference genomes from the rumen microbiome.</title>
        <authorList>
            <person name="Kelly W."/>
        </authorList>
    </citation>
    <scope>NUCLEOTIDE SEQUENCE [LARGE SCALE GENOMIC DNA]</scope>
    <source>
        <strain evidence="1 2">SAb67</strain>
    </source>
</reference>
<comment type="caution">
    <text evidence="1">The sequence shown here is derived from an EMBL/GenBank/DDBJ whole genome shotgun (WGS) entry which is preliminary data.</text>
</comment>
<evidence type="ECO:0000313" key="1">
    <source>
        <dbReference type="EMBL" id="PWJ14641.1"/>
    </source>
</evidence>
<dbReference type="Proteomes" id="UP000245720">
    <property type="component" value="Unassembled WGS sequence"/>
</dbReference>
<name>A0A315Y2J1_RUMFL</name>
<accession>A0A315Y2J1</accession>
<organism evidence="1 2">
    <name type="scientific">Ruminococcus flavefaciens</name>
    <dbReference type="NCBI Taxonomy" id="1265"/>
    <lineage>
        <taxon>Bacteria</taxon>
        <taxon>Bacillati</taxon>
        <taxon>Bacillota</taxon>
        <taxon>Clostridia</taxon>
        <taxon>Eubacteriales</taxon>
        <taxon>Oscillospiraceae</taxon>
        <taxon>Ruminococcus</taxon>
    </lineage>
</organism>